<accession>A0A0G9MX45</accession>
<keyword evidence="4" id="KW-1185">Reference proteome</keyword>
<protein>
    <recommendedName>
        <fullName evidence="5">Lipoprotein</fullName>
    </recommendedName>
</protein>
<evidence type="ECO:0000313" key="4">
    <source>
        <dbReference type="Proteomes" id="UP000053464"/>
    </source>
</evidence>
<evidence type="ECO:0008006" key="5">
    <source>
        <dbReference type="Google" id="ProtNLM"/>
    </source>
</evidence>
<dbReference type="AlphaFoldDB" id="A0A0G9MX45"/>
<evidence type="ECO:0000256" key="1">
    <source>
        <dbReference type="SAM" id="MobiDB-lite"/>
    </source>
</evidence>
<keyword evidence="2" id="KW-0732">Signal</keyword>
<dbReference type="Proteomes" id="UP000053464">
    <property type="component" value="Unassembled WGS sequence"/>
</dbReference>
<proteinExistence type="predicted"/>
<dbReference type="PATRIC" id="fig|1581420.6.peg.234"/>
<dbReference type="RefSeq" id="WP_047002526.1">
    <property type="nucleotide sequence ID" value="NZ_LBHB01000001.1"/>
</dbReference>
<evidence type="ECO:0000256" key="2">
    <source>
        <dbReference type="SAM" id="SignalP"/>
    </source>
</evidence>
<dbReference type="EMBL" id="LBHB01000001">
    <property type="protein sequence ID" value="KLE35124.1"/>
    <property type="molecule type" value="Genomic_DNA"/>
</dbReference>
<evidence type="ECO:0000313" key="3">
    <source>
        <dbReference type="EMBL" id="KLE35124.1"/>
    </source>
</evidence>
<dbReference type="OrthoDB" id="7408034at2"/>
<name>A0A0G9MX45_9SPHN</name>
<organism evidence="3 4">
    <name type="scientific">Aurantiacibacter luteus</name>
    <dbReference type="NCBI Taxonomy" id="1581420"/>
    <lineage>
        <taxon>Bacteria</taxon>
        <taxon>Pseudomonadati</taxon>
        <taxon>Pseudomonadota</taxon>
        <taxon>Alphaproteobacteria</taxon>
        <taxon>Sphingomonadales</taxon>
        <taxon>Erythrobacteraceae</taxon>
        <taxon>Aurantiacibacter</taxon>
    </lineage>
</organism>
<feature type="signal peptide" evidence="2">
    <location>
        <begin position="1"/>
        <end position="22"/>
    </location>
</feature>
<feature type="region of interest" description="Disordered" evidence="1">
    <location>
        <begin position="30"/>
        <end position="66"/>
    </location>
</feature>
<comment type="caution">
    <text evidence="3">The sequence shown here is derived from an EMBL/GenBank/DDBJ whole genome shotgun (WGS) entry which is preliminary data.</text>
</comment>
<gene>
    <name evidence="3" type="ORF">AAW00_01160</name>
</gene>
<feature type="chain" id="PRO_5002580673" description="Lipoprotein" evidence="2">
    <location>
        <begin position="23"/>
        <end position="142"/>
    </location>
</feature>
<reference evidence="3 4" key="1">
    <citation type="submission" date="2015-04" db="EMBL/GenBank/DDBJ databases">
        <title>The draft genome sequence of Erythrobacter luteus KA37.</title>
        <authorList>
            <person name="Zhuang L."/>
            <person name="Liu Y."/>
            <person name="Shao Z."/>
        </authorList>
    </citation>
    <scope>NUCLEOTIDE SEQUENCE [LARGE SCALE GENOMIC DNA]</scope>
    <source>
        <strain evidence="3 4">KA37</strain>
    </source>
</reference>
<dbReference type="PROSITE" id="PS51257">
    <property type="entry name" value="PROKAR_LIPOPROTEIN"/>
    <property type="match status" value="1"/>
</dbReference>
<feature type="compositionally biased region" description="Low complexity" evidence="1">
    <location>
        <begin position="31"/>
        <end position="50"/>
    </location>
</feature>
<sequence>MQKTILLACATAALALAGCDNAAEEADDTAADTTAVAEPAAAPTPAATVADGGPPNGTFEVTHPDGTKSTEVIAEDETFTFTRANGETGNGTWRIDDAGNWCTVVAPETEQCFAESVDANGVWNSVNTADPEDTGVVVRMEG</sequence>